<reference evidence="2" key="1">
    <citation type="journal article" date="2018" name="PLoS ONE">
        <title>Chinook salmon (Oncorhynchus tshawytscha) genome and transcriptome.</title>
        <authorList>
            <person name="Christensen K.A."/>
            <person name="Leong J.S."/>
            <person name="Sakhrani D."/>
            <person name="Biagi C.A."/>
            <person name="Minkley D.R."/>
            <person name="Withler R.E."/>
            <person name="Rondeau E.B."/>
            <person name="Koop B.F."/>
            <person name="Devlin R.H."/>
        </authorList>
    </citation>
    <scope>NUCLEOTIDE SEQUENCE [LARGE SCALE GENOMIC DNA]</scope>
</reference>
<dbReference type="Proteomes" id="UP000694402">
    <property type="component" value="Unassembled WGS sequence"/>
</dbReference>
<dbReference type="Ensembl" id="ENSOTST00005190181.1">
    <property type="protein sequence ID" value="ENSOTSP00005149116.1"/>
    <property type="gene ID" value="ENSOTSG00005079655.1"/>
</dbReference>
<sequence>MNKARRRRCWTGRVSAQGLSTLLKRGCRGLTGQGWVSLWSTPLSAFTPSHETSAPTHRNIYTSWSMQNSTMRCRRMPMMMKMRKMSVRGSQRSASSLATRQHWSLCFQRCVSVRPCTQTQMTKTPTGILTEMSTMWRRQRQVRSLTTRHSPYQLLLLLLHTQVHTHSLVVFSLCPPEHGQGDIPSFCTYEEGVSGLRAEGQATLQRLEGMLAQSVANTFHMAGVRTDETNGEFDDAVEVDAGSTVAGQFEDADIDH</sequence>
<accession>A0AAZ3S7M4</accession>
<keyword evidence="2" id="KW-1185">Reference proteome</keyword>
<evidence type="ECO:0000313" key="1">
    <source>
        <dbReference type="Ensembl" id="ENSOTSP00005149116.1"/>
    </source>
</evidence>
<protein>
    <submittedName>
        <fullName evidence="1">Uncharacterized protein</fullName>
    </submittedName>
</protein>
<reference evidence="1" key="3">
    <citation type="submission" date="2025-09" db="UniProtKB">
        <authorList>
            <consortium name="Ensembl"/>
        </authorList>
    </citation>
    <scope>IDENTIFICATION</scope>
</reference>
<reference evidence="1" key="2">
    <citation type="submission" date="2025-08" db="UniProtKB">
        <authorList>
            <consortium name="Ensembl"/>
        </authorList>
    </citation>
    <scope>IDENTIFICATION</scope>
</reference>
<proteinExistence type="predicted"/>
<dbReference type="GeneTree" id="ENSGT00940000165195"/>
<dbReference type="AlphaFoldDB" id="A0AAZ3S7M4"/>
<name>A0AAZ3S7M4_ONCTS</name>
<evidence type="ECO:0000313" key="2">
    <source>
        <dbReference type="Proteomes" id="UP000694402"/>
    </source>
</evidence>
<gene>
    <name evidence="1" type="primary">LOC112267002</name>
</gene>
<organism evidence="1 2">
    <name type="scientific">Oncorhynchus tshawytscha</name>
    <name type="common">Chinook salmon</name>
    <name type="synonym">Salmo tshawytscha</name>
    <dbReference type="NCBI Taxonomy" id="74940"/>
    <lineage>
        <taxon>Eukaryota</taxon>
        <taxon>Metazoa</taxon>
        <taxon>Chordata</taxon>
        <taxon>Craniata</taxon>
        <taxon>Vertebrata</taxon>
        <taxon>Euteleostomi</taxon>
        <taxon>Actinopterygii</taxon>
        <taxon>Neopterygii</taxon>
        <taxon>Teleostei</taxon>
        <taxon>Protacanthopterygii</taxon>
        <taxon>Salmoniformes</taxon>
        <taxon>Salmonidae</taxon>
        <taxon>Salmoninae</taxon>
        <taxon>Oncorhynchus</taxon>
    </lineage>
</organism>